<dbReference type="Proteomes" id="UP000188929">
    <property type="component" value="Unassembled WGS sequence"/>
</dbReference>
<feature type="region of interest" description="Disordered" evidence="4">
    <location>
        <begin position="285"/>
        <end position="322"/>
    </location>
</feature>
<accession>A0A1V2I535</accession>
<sequence>MSKHRATGAEATVLVPGGPGGVVDPTGEAGADLVVDARDLTLRFGGVTSLDGVTLRHRRGEILAVIGPNGAGKTSLFNCLTGAYKPQQGSVAFSPEPGSPYSILGKTPHSITKLGVARTFQNIRLFPALSALENVQIGVEMRQRYGSIGAIFGTPRMRREERSGVAKSLELLELVGLRHRVHELSASLPYGEQRRLEIARALGTSPKLLLLDEPAAGTNPSEKLELAELIRTIAGTGVSVLLIEHDMRLVMSVAANVTVLNFGRVIAHGTPAEVQRDPAVVEAYLGSQDDDSAADSAGGDDAPDDAPTERLTRNGGTGRDRH</sequence>
<dbReference type="CDD" id="cd03219">
    <property type="entry name" value="ABC_Mj1267_LivG_branched"/>
    <property type="match status" value="1"/>
</dbReference>
<evidence type="ECO:0000259" key="5">
    <source>
        <dbReference type="PROSITE" id="PS50893"/>
    </source>
</evidence>
<dbReference type="Gene3D" id="3.40.50.300">
    <property type="entry name" value="P-loop containing nucleotide triphosphate hydrolases"/>
    <property type="match status" value="1"/>
</dbReference>
<reference evidence="7" key="1">
    <citation type="submission" date="2016-10" db="EMBL/GenBank/DDBJ databases">
        <title>Frankia sp. NRRL B-16386 Genome sequencing.</title>
        <authorList>
            <person name="Ghodhbane-Gtari F."/>
            <person name="Swanson E."/>
            <person name="Gueddou A."/>
            <person name="Hezbri K."/>
            <person name="Ktari K."/>
            <person name="Nouioui I."/>
            <person name="Morris K."/>
            <person name="Simpson S."/>
            <person name="Abebe-Akele F."/>
            <person name="Thomas K."/>
            <person name="Gtari M."/>
            <person name="Tisa L.S."/>
        </authorList>
    </citation>
    <scope>NUCLEOTIDE SEQUENCE [LARGE SCALE GENOMIC DNA]</scope>
    <source>
        <strain evidence="7">NRRL B-16386</strain>
    </source>
</reference>
<keyword evidence="2" id="KW-0547">Nucleotide-binding</keyword>
<protein>
    <submittedName>
        <fullName evidence="6">ABC transporter ATP-binding protein</fullName>
    </submittedName>
</protein>
<dbReference type="Pfam" id="PF00005">
    <property type="entry name" value="ABC_tran"/>
    <property type="match status" value="1"/>
</dbReference>
<dbReference type="InterPro" id="IPR003439">
    <property type="entry name" value="ABC_transporter-like_ATP-bd"/>
</dbReference>
<dbReference type="SUPFAM" id="SSF52540">
    <property type="entry name" value="P-loop containing nucleoside triphosphate hydrolases"/>
    <property type="match status" value="1"/>
</dbReference>
<dbReference type="InterPro" id="IPR027417">
    <property type="entry name" value="P-loop_NTPase"/>
</dbReference>
<dbReference type="GO" id="GO:0016887">
    <property type="term" value="F:ATP hydrolysis activity"/>
    <property type="evidence" value="ECO:0007669"/>
    <property type="project" value="InterPro"/>
</dbReference>
<dbReference type="PROSITE" id="PS50893">
    <property type="entry name" value="ABC_TRANSPORTER_2"/>
    <property type="match status" value="1"/>
</dbReference>
<comment type="caution">
    <text evidence="6">The sequence shown here is derived from an EMBL/GenBank/DDBJ whole genome shotgun (WGS) entry which is preliminary data.</text>
</comment>
<dbReference type="SMART" id="SM00382">
    <property type="entry name" value="AAA"/>
    <property type="match status" value="1"/>
</dbReference>
<keyword evidence="3 6" id="KW-0067">ATP-binding</keyword>
<evidence type="ECO:0000313" key="6">
    <source>
        <dbReference type="EMBL" id="ONH26138.1"/>
    </source>
</evidence>
<dbReference type="InterPro" id="IPR051120">
    <property type="entry name" value="ABC_AA/LPS_Transport"/>
</dbReference>
<gene>
    <name evidence="6" type="ORF">BL253_25695</name>
</gene>
<evidence type="ECO:0000256" key="1">
    <source>
        <dbReference type="ARBA" id="ARBA00022448"/>
    </source>
</evidence>
<dbReference type="InterPro" id="IPR003593">
    <property type="entry name" value="AAA+_ATPase"/>
</dbReference>
<evidence type="ECO:0000256" key="4">
    <source>
        <dbReference type="SAM" id="MobiDB-lite"/>
    </source>
</evidence>
<dbReference type="OrthoDB" id="9805514at2"/>
<dbReference type="Pfam" id="PF12399">
    <property type="entry name" value="BCA_ABC_TP_C"/>
    <property type="match status" value="1"/>
</dbReference>
<dbReference type="GO" id="GO:0005886">
    <property type="term" value="C:plasma membrane"/>
    <property type="evidence" value="ECO:0007669"/>
    <property type="project" value="TreeGrafter"/>
</dbReference>
<keyword evidence="7" id="KW-1185">Reference proteome</keyword>
<feature type="region of interest" description="Disordered" evidence="4">
    <location>
        <begin position="1"/>
        <end position="21"/>
    </location>
</feature>
<proteinExistence type="predicted"/>
<dbReference type="AlphaFoldDB" id="A0A1V2I535"/>
<dbReference type="GO" id="GO:0005524">
    <property type="term" value="F:ATP binding"/>
    <property type="evidence" value="ECO:0007669"/>
    <property type="project" value="UniProtKB-KW"/>
</dbReference>
<evidence type="ECO:0000256" key="3">
    <source>
        <dbReference type="ARBA" id="ARBA00022840"/>
    </source>
</evidence>
<dbReference type="FunFam" id="3.40.50.300:FF:000421">
    <property type="entry name" value="Branched-chain amino acid ABC transporter ATP-binding protein"/>
    <property type="match status" value="1"/>
</dbReference>
<organism evidence="6 7">
    <name type="scientific">Pseudofrankia asymbiotica</name>
    <dbReference type="NCBI Taxonomy" id="1834516"/>
    <lineage>
        <taxon>Bacteria</taxon>
        <taxon>Bacillati</taxon>
        <taxon>Actinomycetota</taxon>
        <taxon>Actinomycetes</taxon>
        <taxon>Frankiales</taxon>
        <taxon>Frankiaceae</taxon>
        <taxon>Pseudofrankia</taxon>
    </lineage>
</organism>
<feature type="domain" description="ABC transporter" evidence="5">
    <location>
        <begin position="35"/>
        <end position="287"/>
    </location>
</feature>
<keyword evidence="1" id="KW-0813">Transport</keyword>
<evidence type="ECO:0000256" key="2">
    <source>
        <dbReference type="ARBA" id="ARBA00022741"/>
    </source>
</evidence>
<dbReference type="STRING" id="1834516.BL253_25695"/>
<name>A0A1V2I535_9ACTN</name>
<dbReference type="RefSeq" id="WP_076819948.1">
    <property type="nucleotide sequence ID" value="NZ_MOMC01000053.1"/>
</dbReference>
<dbReference type="PANTHER" id="PTHR45772:SF9">
    <property type="entry name" value="CONSERVED COMPONENT OF ABC TRANSPORTER FOR NATURAL AMINO ACIDS"/>
    <property type="match status" value="1"/>
</dbReference>
<evidence type="ECO:0000313" key="7">
    <source>
        <dbReference type="Proteomes" id="UP000188929"/>
    </source>
</evidence>
<dbReference type="InterPro" id="IPR032823">
    <property type="entry name" value="BCA_ABC_TP_C"/>
</dbReference>
<dbReference type="EMBL" id="MOMC01000053">
    <property type="protein sequence ID" value="ONH26138.1"/>
    <property type="molecule type" value="Genomic_DNA"/>
</dbReference>
<dbReference type="PANTHER" id="PTHR45772">
    <property type="entry name" value="CONSERVED COMPONENT OF ABC TRANSPORTER FOR NATURAL AMINO ACIDS-RELATED"/>
    <property type="match status" value="1"/>
</dbReference>